<evidence type="ECO:0000313" key="1">
    <source>
        <dbReference type="EMBL" id="KAL0059310.1"/>
    </source>
</evidence>
<dbReference type="EMBL" id="JBBXMP010000236">
    <property type="protein sequence ID" value="KAL0059310.1"/>
    <property type="molecule type" value="Genomic_DNA"/>
</dbReference>
<protein>
    <submittedName>
        <fullName evidence="1">Uncharacterized protein</fullName>
    </submittedName>
</protein>
<reference evidence="1 2" key="1">
    <citation type="submission" date="2024-05" db="EMBL/GenBank/DDBJ databases">
        <title>A draft genome resource for the thread blight pathogen Marasmius tenuissimus strain MS-2.</title>
        <authorList>
            <person name="Yulfo-Soto G.E."/>
            <person name="Baruah I.K."/>
            <person name="Amoako-Attah I."/>
            <person name="Bukari Y."/>
            <person name="Meinhardt L.W."/>
            <person name="Bailey B.A."/>
            <person name="Cohen S.P."/>
        </authorList>
    </citation>
    <scope>NUCLEOTIDE SEQUENCE [LARGE SCALE GENOMIC DNA]</scope>
    <source>
        <strain evidence="1 2">MS-2</strain>
    </source>
</reference>
<comment type="caution">
    <text evidence="1">The sequence shown here is derived from an EMBL/GenBank/DDBJ whole genome shotgun (WGS) entry which is preliminary data.</text>
</comment>
<dbReference type="Proteomes" id="UP001437256">
    <property type="component" value="Unassembled WGS sequence"/>
</dbReference>
<gene>
    <name evidence="1" type="ORF">AAF712_013958</name>
</gene>
<evidence type="ECO:0000313" key="2">
    <source>
        <dbReference type="Proteomes" id="UP001437256"/>
    </source>
</evidence>
<keyword evidence="2" id="KW-1185">Reference proteome</keyword>
<organism evidence="1 2">
    <name type="scientific">Marasmius tenuissimus</name>
    <dbReference type="NCBI Taxonomy" id="585030"/>
    <lineage>
        <taxon>Eukaryota</taxon>
        <taxon>Fungi</taxon>
        <taxon>Dikarya</taxon>
        <taxon>Basidiomycota</taxon>
        <taxon>Agaricomycotina</taxon>
        <taxon>Agaricomycetes</taxon>
        <taxon>Agaricomycetidae</taxon>
        <taxon>Agaricales</taxon>
        <taxon>Marasmiineae</taxon>
        <taxon>Marasmiaceae</taxon>
        <taxon>Marasmius</taxon>
    </lineage>
</organism>
<accession>A0ABR2ZCB9</accession>
<proteinExistence type="predicted"/>
<sequence length="346" mass="38760">MARIPLAWRRRDDNVPQSKRSWAIPPSSRGAIRLRKLGNPPSNTRVDLSNPSPKLLKAFGILGSLTRLSGEVALVKASWTSQISPWVKFFLEKVILDEPDGTLTPEGIELWESVVKGVAGCIGIVIDVDSIARDNPTEEEYGLIMVRHINFQMLETPKMSKRDMWTLRNYICVLASHGHEPGDPNPLFRTTVVEHAIPSLVKLISTAIFKRRTKYDTSDSVLEDNVHPMVVLALRLLNSALRDPVSVILAVNSGVLKVLLNAHPCIFSFDDSLTRQPPEIRFSDWTLSVLKRISRLMVQPEPSRVFLSASRKIGVDGPKGDLRVKSPALWNFWKSTKVKGYAPPRH</sequence>
<name>A0ABR2ZCB9_9AGAR</name>